<feature type="domain" description="N-acetyltransferase" evidence="3">
    <location>
        <begin position="2"/>
        <end position="140"/>
    </location>
</feature>
<evidence type="ECO:0000256" key="1">
    <source>
        <dbReference type="ARBA" id="ARBA00022679"/>
    </source>
</evidence>
<dbReference type="PANTHER" id="PTHR43877">
    <property type="entry name" value="AMINOALKYLPHOSPHONATE N-ACETYLTRANSFERASE-RELATED-RELATED"/>
    <property type="match status" value="1"/>
</dbReference>
<gene>
    <name evidence="4" type="ORF">CBW42_11005</name>
</gene>
<dbReference type="InterPro" id="IPR000182">
    <property type="entry name" value="GNAT_dom"/>
</dbReference>
<accession>A0A252F1S2</accession>
<evidence type="ECO:0000313" key="5">
    <source>
        <dbReference type="Proteomes" id="UP000194903"/>
    </source>
</evidence>
<dbReference type="InterPro" id="IPR050832">
    <property type="entry name" value="Bact_Acetyltransf"/>
</dbReference>
<evidence type="ECO:0000313" key="4">
    <source>
        <dbReference type="EMBL" id="OUM19689.1"/>
    </source>
</evidence>
<evidence type="ECO:0000259" key="3">
    <source>
        <dbReference type="PROSITE" id="PS51186"/>
    </source>
</evidence>
<dbReference type="PANTHER" id="PTHR43877:SF2">
    <property type="entry name" value="AMINOALKYLPHOSPHONATE N-ACETYLTRANSFERASE-RELATED"/>
    <property type="match status" value="1"/>
</dbReference>
<dbReference type="EMBL" id="NHOC01000010">
    <property type="protein sequence ID" value="OUM19689.1"/>
    <property type="molecule type" value="Genomic_DNA"/>
</dbReference>
<dbReference type="Proteomes" id="UP000194903">
    <property type="component" value="Unassembled WGS sequence"/>
</dbReference>
<keyword evidence="5" id="KW-1185">Reference proteome</keyword>
<comment type="caution">
    <text evidence="4">The sequence shown here is derived from an EMBL/GenBank/DDBJ whole genome shotgun (WGS) entry which is preliminary data.</text>
</comment>
<dbReference type="Gene3D" id="3.40.630.30">
    <property type="match status" value="1"/>
</dbReference>
<dbReference type="CDD" id="cd04301">
    <property type="entry name" value="NAT_SF"/>
    <property type="match status" value="1"/>
</dbReference>
<protein>
    <recommendedName>
        <fullName evidence="3">N-acetyltransferase domain-containing protein</fullName>
    </recommendedName>
</protein>
<dbReference type="Pfam" id="PF13673">
    <property type="entry name" value="Acetyltransf_10"/>
    <property type="match status" value="1"/>
</dbReference>
<keyword evidence="2" id="KW-0012">Acyltransferase</keyword>
<evidence type="ECO:0000256" key="2">
    <source>
        <dbReference type="ARBA" id="ARBA00023315"/>
    </source>
</evidence>
<dbReference type="InterPro" id="IPR016181">
    <property type="entry name" value="Acyl_CoA_acyltransferase"/>
</dbReference>
<dbReference type="PROSITE" id="PS51186">
    <property type="entry name" value="GNAT"/>
    <property type="match status" value="1"/>
</dbReference>
<dbReference type="GO" id="GO:0016747">
    <property type="term" value="F:acyltransferase activity, transferring groups other than amino-acyl groups"/>
    <property type="evidence" value="ECO:0007669"/>
    <property type="project" value="InterPro"/>
</dbReference>
<sequence>MDCIWSRYGELPPEAAHIREAVFMQEQGFCSEFDELDGQSYHLLLRRNGKAIGTARLFSDGSNHNMHIGRVAVLREERGGGSGSALLTACCEKARALGAQRLVLGAQCRAMKFYEKNGFQPFGECYDDEGCPHQMMEKKL</sequence>
<proteinExistence type="predicted"/>
<reference evidence="4 5" key="1">
    <citation type="submission" date="2017-05" db="EMBL/GenBank/DDBJ databases">
        <title>Butyricicoccus porcorum sp. nov. a butyrate-producing bacterium from the swine intestinal tract.</title>
        <authorList>
            <person name="Trachsel J."/>
            <person name="Humphrey S."/>
            <person name="Allen H.K."/>
        </authorList>
    </citation>
    <scope>NUCLEOTIDE SEQUENCE [LARGE SCALE GENOMIC DNA]</scope>
    <source>
        <strain evidence="4">BB10</strain>
    </source>
</reference>
<keyword evidence="1" id="KW-0808">Transferase</keyword>
<dbReference type="RefSeq" id="WP_087021348.1">
    <property type="nucleotide sequence ID" value="NZ_CP178353.1"/>
</dbReference>
<dbReference type="SUPFAM" id="SSF55729">
    <property type="entry name" value="Acyl-CoA N-acyltransferases (Nat)"/>
    <property type="match status" value="1"/>
</dbReference>
<name>A0A252F1S2_9FIRM</name>
<dbReference type="OrthoDB" id="9796171at2"/>
<organism evidence="4 5">
    <name type="scientific">Butyricicoccus porcorum</name>
    <dbReference type="NCBI Taxonomy" id="1945634"/>
    <lineage>
        <taxon>Bacteria</taxon>
        <taxon>Bacillati</taxon>
        <taxon>Bacillota</taxon>
        <taxon>Clostridia</taxon>
        <taxon>Eubacteriales</taxon>
        <taxon>Butyricicoccaceae</taxon>
        <taxon>Butyricicoccus</taxon>
    </lineage>
</organism>
<dbReference type="AlphaFoldDB" id="A0A252F1S2"/>